<evidence type="ECO:0000256" key="3">
    <source>
        <dbReference type="ARBA" id="ARBA00022454"/>
    </source>
</evidence>
<keyword evidence="6" id="KW-0995">Kinetochore</keyword>
<comment type="subcellular location">
    <subcellularLocation>
        <location evidence="1">Chromosome</location>
        <location evidence="1">Centromere</location>
        <location evidence="1">Kinetochore</location>
    </subcellularLocation>
</comment>
<comment type="similarity">
    <text evidence="2">Belongs to the mis12 family.</text>
</comment>
<dbReference type="GO" id="GO:0051382">
    <property type="term" value="P:kinetochore assembly"/>
    <property type="evidence" value="ECO:0007669"/>
    <property type="project" value="TreeGrafter"/>
</dbReference>
<dbReference type="GO" id="GO:0005634">
    <property type="term" value="C:nucleus"/>
    <property type="evidence" value="ECO:0007669"/>
    <property type="project" value="InterPro"/>
</dbReference>
<evidence type="ECO:0000256" key="7">
    <source>
        <dbReference type="ARBA" id="ARBA00023054"/>
    </source>
</evidence>
<dbReference type="InterPro" id="IPR008685">
    <property type="entry name" value="Centromere_Mis12"/>
</dbReference>
<evidence type="ECO:0000313" key="11">
    <source>
        <dbReference type="EMBL" id="KAH7405606.1"/>
    </source>
</evidence>
<dbReference type="OMA" id="EFNAITF"/>
<organism evidence="11 12">
    <name type="scientific">Ceratopteris richardii</name>
    <name type="common">Triangle waterfern</name>
    <dbReference type="NCBI Taxonomy" id="49495"/>
    <lineage>
        <taxon>Eukaryota</taxon>
        <taxon>Viridiplantae</taxon>
        <taxon>Streptophyta</taxon>
        <taxon>Embryophyta</taxon>
        <taxon>Tracheophyta</taxon>
        <taxon>Polypodiopsida</taxon>
        <taxon>Polypodiidae</taxon>
        <taxon>Polypodiales</taxon>
        <taxon>Pteridineae</taxon>
        <taxon>Pteridaceae</taxon>
        <taxon>Parkerioideae</taxon>
        <taxon>Ceratopteris</taxon>
    </lineage>
</organism>
<evidence type="ECO:0000256" key="5">
    <source>
        <dbReference type="ARBA" id="ARBA00022776"/>
    </source>
</evidence>
<proteinExistence type="inferred from homology"/>
<keyword evidence="3" id="KW-0158">Chromosome</keyword>
<dbReference type="PANTHER" id="PTHR14527:SF2">
    <property type="entry name" value="PROTEIN MIS12 HOMOLOG"/>
    <property type="match status" value="1"/>
</dbReference>
<evidence type="ECO:0000256" key="8">
    <source>
        <dbReference type="ARBA" id="ARBA00023306"/>
    </source>
</evidence>
<comment type="caution">
    <text evidence="11">The sequence shown here is derived from an EMBL/GenBank/DDBJ whole genome shotgun (WGS) entry which is preliminary data.</text>
</comment>
<feature type="coiled-coil region" evidence="10">
    <location>
        <begin position="129"/>
        <end position="156"/>
    </location>
</feature>
<evidence type="ECO:0000256" key="2">
    <source>
        <dbReference type="ARBA" id="ARBA00008643"/>
    </source>
</evidence>
<sequence>MEKENELHFSSSFDIELFFDHVYNAAYDIFEDSFDTFEENVPLLLGNINEGNVNAIAVGFNSIFNTIQEKLEKNLNRWEEYSRANCFINTKEADQFAENPSLLESDADSALQRQEESVDAELEFVRSQLHAAGKESARLRRELRSLERILAVKQKREAALHDAASHLESSDQHDMLEELVKVGGLLVEKLKKVKPERLQSPRGVRWTRDGQTDVEMTSLESTARLLAL</sequence>
<dbReference type="GO" id="GO:0000070">
    <property type="term" value="P:mitotic sister chromatid segregation"/>
    <property type="evidence" value="ECO:0007669"/>
    <property type="project" value="TreeGrafter"/>
</dbReference>
<dbReference type="Proteomes" id="UP000825935">
    <property type="component" value="Chromosome 15"/>
</dbReference>
<evidence type="ECO:0000256" key="1">
    <source>
        <dbReference type="ARBA" id="ARBA00004629"/>
    </source>
</evidence>
<dbReference type="AlphaFoldDB" id="A0A8T2T6U4"/>
<protein>
    <submittedName>
        <fullName evidence="11">Uncharacterized protein</fullName>
    </submittedName>
</protein>
<dbReference type="GO" id="GO:0051301">
    <property type="term" value="P:cell division"/>
    <property type="evidence" value="ECO:0007669"/>
    <property type="project" value="UniProtKB-KW"/>
</dbReference>
<dbReference type="EMBL" id="CM035420">
    <property type="protein sequence ID" value="KAH7405606.1"/>
    <property type="molecule type" value="Genomic_DNA"/>
</dbReference>
<evidence type="ECO:0000256" key="6">
    <source>
        <dbReference type="ARBA" id="ARBA00022838"/>
    </source>
</evidence>
<keyword evidence="7 10" id="KW-0175">Coiled coil</keyword>
<evidence type="ECO:0000256" key="10">
    <source>
        <dbReference type="SAM" id="Coils"/>
    </source>
</evidence>
<keyword evidence="9" id="KW-0137">Centromere</keyword>
<evidence type="ECO:0000256" key="9">
    <source>
        <dbReference type="ARBA" id="ARBA00023328"/>
    </source>
</evidence>
<dbReference type="OrthoDB" id="1884855at2759"/>
<keyword evidence="12" id="KW-1185">Reference proteome</keyword>
<accession>A0A8T2T6U4</accession>
<keyword evidence="4" id="KW-0132">Cell division</keyword>
<keyword evidence="8" id="KW-0131">Cell cycle</keyword>
<evidence type="ECO:0000256" key="4">
    <source>
        <dbReference type="ARBA" id="ARBA00022618"/>
    </source>
</evidence>
<reference evidence="11" key="1">
    <citation type="submission" date="2021-08" db="EMBL/GenBank/DDBJ databases">
        <title>WGS assembly of Ceratopteris richardii.</title>
        <authorList>
            <person name="Marchant D.B."/>
            <person name="Chen G."/>
            <person name="Jenkins J."/>
            <person name="Shu S."/>
            <person name="Leebens-Mack J."/>
            <person name="Grimwood J."/>
            <person name="Schmutz J."/>
            <person name="Soltis P."/>
            <person name="Soltis D."/>
            <person name="Chen Z.-H."/>
        </authorList>
    </citation>
    <scope>NUCLEOTIDE SEQUENCE</scope>
    <source>
        <strain evidence="11">Whitten #5841</strain>
        <tissue evidence="11">Leaf</tissue>
    </source>
</reference>
<dbReference type="Pfam" id="PF05859">
    <property type="entry name" value="Mis12"/>
    <property type="match status" value="1"/>
</dbReference>
<name>A0A8T2T6U4_CERRI</name>
<evidence type="ECO:0000313" key="12">
    <source>
        <dbReference type="Proteomes" id="UP000825935"/>
    </source>
</evidence>
<dbReference type="PANTHER" id="PTHR14527">
    <property type="entry name" value="PROTEIN MIS12 HOMOLOG"/>
    <property type="match status" value="1"/>
</dbReference>
<keyword evidence="5" id="KW-0498">Mitosis</keyword>
<gene>
    <name evidence="11" type="ORF">KP509_15G077600</name>
</gene>
<dbReference type="GO" id="GO:0000444">
    <property type="term" value="C:MIS12/MIND type complex"/>
    <property type="evidence" value="ECO:0007669"/>
    <property type="project" value="TreeGrafter"/>
</dbReference>